<dbReference type="EMBL" id="JACHFM010000001">
    <property type="protein sequence ID" value="MBB5221122.1"/>
    <property type="molecule type" value="Genomic_DNA"/>
</dbReference>
<organism evidence="3 4">
    <name type="scientific">Amaricoccus macauensis</name>
    <dbReference type="NCBI Taxonomy" id="57001"/>
    <lineage>
        <taxon>Bacteria</taxon>
        <taxon>Pseudomonadati</taxon>
        <taxon>Pseudomonadota</taxon>
        <taxon>Alphaproteobacteria</taxon>
        <taxon>Rhodobacterales</taxon>
        <taxon>Paracoccaceae</taxon>
        <taxon>Amaricoccus</taxon>
    </lineage>
</organism>
<dbReference type="Proteomes" id="UP000549457">
    <property type="component" value="Unassembled WGS sequence"/>
</dbReference>
<evidence type="ECO:0000313" key="3">
    <source>
        <dbReference type="EMBL" id="MBB5221122.1"/>
    </source>
</evidence>
<name>A0A840SP95_9RHOB</name>
<dbReference type="GO" id="GO:0008410">
    <property type="term" value="F:CoA-transferase activity"/>
    <property type="evidence" value="ECO:0007669"/>
    <property type="project" value="TreeGrafter"/>
</dbReference>
<dbReference type="Gene3D" id="3.40.50.10540">
    <property type="entry name" value="Crotonobetainyl-coa:carnitine coa-transferase, domain 1"/>
    <property type="match status" value="1"/>
</dbReference>
<evidence type="ECO:0000256" key="2">
    <source>
        <dbReference type="SAM" id="MobiDB-lite"/>
    </source>
</evidence>
<dbReference type="PANTHER" id="PTHR48207">
    <property type="entry name" value="SUCCINATE--HYDROXYMETHYLGLUTARATE COA-TRANSFERASE"/>
    <property type="match status" value="1"/>
</dbReference>
<evidence type="ECO:0000313" key="4">
    <source>
        <dbReference type="Proteomes" id="UP000549457"/>
    </source>
</evidence>
<keyword evidence="4" id="KW-1185">Reference proteome</keyword>
<evidence type="ECO:0000256" key="1">
    <source>
        <dbReference type="ARBA" id="ARBA00022679"/>
    </source>
</evidence>
<proteinExistence type="predicted"/>
<dbReference type="InterPro" id="IPR003673">
    <property type="entry name" value="CoA-Trfase_fam_III"/>
</dbReference>
<dbReference type="RefSeq" id="WP_184147524.1">
    <property type="nucleotide sequence ID" value="NZ_JACHFM010000001.1"/>
</dbReference>
<gene>
    <name evidence="3" type="ORF">HNP73_001043</name>
</gene>
<reference evidence="3 4" key="1">
    <citation type="submission" date="2020-08" db="EMBL/GenBank/DDBJ databases">
        <title>Genomic Encyclopedia of Type Strains, Phase IV (KMG-IV): sequencing the most valuable type-strain genomes for metagenomic binning, comparative biology and taxonomic classification.</title>
        <authorList>
            <person name="Goeker M."/>
        </authorList>
    </citation>
    <scope>NUCLEOTIDE SEQUENCE [LARGE SCALE GENOMIC DNA]</scope>
    <source>
        <strain evidence="3 4">DSM 101730</strain>
    </source>
</reference>
<dbReference type="Pfam" id="PF02515">
    <property type="entry name" value="CoA_transf_3"/>
    <property type="match status" value="1"/>
</dbReference>
<dbReference type="PANTHER" id="PTHR48207:SF3">
    <property type="entry name" value="SUCCINATE--HYDROXYMETHYLGLUTARATE COA-TRANSFERASE"/>
    <property type="match status" value="1"/>
</dbReference>
<dbReference type="SUPFAM" id="SSF89796">
    <property type="entry name" value="CoA-transferase family III (CaiB/BaiF)"/>
    <property type="match status" value="1"/>
</dbReference>
<sequence>MGQQLLGGLRVLELARVLAGPWIGQTLADLGADVVKVESPSGDETRGWGPPFADDGAAAYFHACNRGKRSLTLDFADPDDRALARQLASQADVVVENFKLGGLVKHGLDYASVAATNPGVVYASITGFGQDGPLAPRAGYDFIIQAMGGIMDLTGEPDGEPQKPGVAHADLFTGLYGTIGVLAALQARAQTGKGQWIDLALFDTQLAALANQATNHLIGGVVPRRMGNAHPNIVPYQVFEASDGPLVIACGNDGQFARLCEELGLTLHRDPRLMRNRDRLQHRDEVAGAISARTAGMTRAAVLVAMERAGVPAGPINTVAEAFAEPQAVARGMVETAGASRSPRLPLRFSDANTLPSGPPPRLGEHDAAIRAALASGDGWPERH</sequence>
<dbReference type="Gene3D" id="3.30.1540.10">
    <property type="entry name" value="formyl-coa transferase, domain 3"/>
    <property type="match status" value="1"/>
</dbReference>
<keyword evidence="1 3" id="KW-0808">Transferase</keyword>
<dbReference type="AlphaFoldDB" id="A0A840SP95"/>
<dbReference type="InterPro" id="IPR023606">
    <property type="entry name" value="CoA-Trfase_III_dom_1_sf"/>
</dbReference>
<comment type="caution">
    <text evidence="3">The sequence shown here is derived from an EMBL/GenBank/DDBJ whole genome shotgun (WGS) entry which is preliminary data.</text>
</comment>
<accession>A0A840SP95</accession>
<feature type="region of interest" description="Disordered" evidence="2">
    <location>
        <begin position="340"/>
        <end position="365"/>
    </location>
</feature>
<dbReference type="InterPro" id="IPR044855">
    <property type="entry name" value="CoA-Trfase_III_dom3_sf"/>
</dbReference>
<protein>
    <submittedName>
        <fullName evidence="3">Crotonobetainyl-CoA:carnitine CoA-transferase CaiB-like acyl-CoA transferase</fullName>
    </submittedName>
</protein>
<dbReference type="InterPro" id="IPR050483">
    <property type="entry name" value="CoA-transferase_III_domain"/>
</dbReference>